<evidence type="ECO:0000313" key="12">
    <source>
        <dbReference type="EMBL" id="SDR07480.1"/>
    </source>
</evidence>
<dbReference type="InterPro" id="IPR000073">
    <property type="entry name" value="AB_hydrolase_1"/>
</dbReference>
<dbReference type="AlphaFoldDB" id="A0A1H1G2S9"/>
<evidence type="ECO:0000256" key="2">
    <source>
        <dbReference type="ARBA" id="ARBA00004496"/>
    </source>
</evidence>
<keyword evidence="4 8" id="KW-0031">Aminopeptidase</keyword>
<keyword evidence="7 8" id="KW-0378">Hydrolase</keyword>
<dbReference type="SUPFAM" id="SSF53474">
    <property type="entry name" value="alpha/beta-Hydrolases"/>
    <property type="match status" value="1"/>
</dbReference>
<comment type="similarity">
    <text evidence="3 8 10">Belongs to the peptidase S33 family.</text>
</comment>
<dbReference type="Proteomes" id="UP000183053">
    <property type="component" value="Unassembled WGS sequence"/>
</dbReference>
<keyword evidence="5 8" id="KW-0963">Cytoplasm</keyword>
<dbReference type="EC" id="3.4.11.5" evidence="8 10"/>
<evidence type="ECO:0000256" key="6">
    <source>
        <dbReference type="ARBA" id="ARBA00022670"/>
    </source>
</evidence>
<feature type="active site" description="Proton donor" evidence="9">
    <location>
        <position position="313"/>
    </location>
</feature>
<dbReference type="EMBL" id="FNLF01000002">
    <property type="protein sequence ID" value="SDR07480.1"/>
    <property type="molecule type" value="Genomic_DNA"/>
</dbReference>
<dbReference type="InterPro" id="IPR005944">
    <property type="entry name" value="Pro_iminopeptidase"/>
</dbReference>
<dbReference type="GO" id="GO:0006508">
    <property type="term" value="P:proteolysis"/>
    <property type="evidence" value="ECO:0007669"/>
    <property type="project" value="UniProtKB-KW"/>
</dbReference>
<sequence>MREFYPEIEPYSTELLDVGDGQLLYVEQSGSPAGKPVVFIHGGPGGGTSPDCRRFFDPSVYRIVVFDQRGCGQSKPHIADAPSDSSASAAQSLADRLAVNTTAHLIADIERIREHLGIDRWQVFGGSWGSTLGLAYAQAHPERVTELVLRGIFLLRRSELDWYYNDGASHVYPDNWEGYLAPLDEADRAPSADKIAAYHRLLHSDDEAVALRAAKAWSKWERSTSHLINTAESAADADDPRFAIPFAQIENHYFVNGGFLDEGQLLRDIDRIAGIPGVIVQGRYDVVCPARSAWDLHRAWPSADLVMVPDAGHSAFEPGIQSALIEATDRFAKG</sequence>
<evidence type="ECO:0000256" key="5">
    <source>
        <dbReference type="ARBA" id="ARBA00022490"/>
    </source>
</evidence>
<evidence type="ECO:0000256" key="3">
    <source>
        <dbReference type="ARBA" id="ARBA00010088"/>
    </source>
</evidence>
<evidence type="ECO:0000256" key="7">
    <source>
        <dbReference type="ARBA" id="ARBA00022801"/>
    </source>
</evidence>
<dbReference type="InterPro" id="IPR029058">
    <property type="entry name" value="AB_hydrolase_fold"/>
</dbReference>
<proteinExistence type="inferred from homology"/>
<evidence type="ECO:0000256" key="9">
    <source>
        <dbReference type="PIRSR" id="PIRSR006431-1"/>
    </source>
</evidence>
<feature type="active site" description="Nucleophile" evidence="9">
    <location>
        <position position="127"/>
    </location>
</feature>
<dbReference type="STRING" id="47312.SAMN04489765_3068"/>
<feature type="domain" description="AB hydrolase-1" evidence="11">
    <location>
        <begin position="35"/>
        <end position="317"/>
    </location>
</feature>
<dbReference type="GO" id="GO:0004177">
    <property type="term" value="F:aminopeptidase activity"/>
    <property type="evidence" value="ECO:0007669"/>
    <property type="project" value="UniProtKB-UniRule"/>
</dbReference>
<accession>A0A1H1G2S9</accession>
<evidence type="ECO:0000256" key="4">
    <source>
        <dbReference type="ARBA" id="ARBA00022438"/>
    </source>
</evidence>
<dbReference type="GO" id="GO:0005737">
    <property type="term" value="C:cytoplasm"/>
    <property type="evidence" value="ECO:0007669"/>
    <property type="project" value="UniProtKB-SubCell"/>
</dbReference>
<evidence type="ECO:0000259" key="11">
    <source>
        <dbReference type="Pfam" id="PF00561"/>
    </source>
</evidence>
<organism evidence="12 13">
    <name type="scientific">Tsukamurella pulmonis</name>
    <dbReference type="NCBI Taxonomy" id="47312"/>
    <lineage>
        <taxon>Bacteria</taxon>
        <taxon>Bacillati</taxon>
        <taxon>Actinomycetota</taxon>
        <taxon>Actinomycetes</taxon>
        <taxon>Mycobacteriales</taxon>
        <taxon>Tsukamurellaceae</taxon>
        <taxon>Tsukamurella</taxon>
    </lineage>
</organism>
<dbReference type="InterPro" id="IPR002410">
    <property type="entry name" value="Peptidase_S33"/>
</dbReference>
<dbReference type="RefSeq" id="WP_068568752.1">
    <property type="nucleotide sequence ID" value="NZ_FNLF01000002.1"/>
</dbReference>
<name>A0A1H1G2S9_9ACTN</name>
<dbReference type="PANTHER" id="PTHR43722">
    <property type="entry name" value="PROLINE IMINOPEPTIDASE"/>
    <property type="match status" value="1"/>
</dbReference>
<dbReference type="PRINTS" id="PR00793">
    <property type="entry name" value="PROAMNOPTASE"/>
</dbReference>
<feature type="active site" evidence="9">
    <location>
        <position position="285"/>
    </location>
</feature>
<evidence type="ECO:0000313" key="13">
    <source>
        <dbReference type="Proteomes" id="UP000183053"/>
    </source>
</evidence>
<evidence type="ECO:0000256" key="1">
    <source>
        <dbReference type="ARBA" id="ARBA00001585"/>
    </source>
</evidence>
<keyword evidence="6 8" id="KW-0645">Protease</keyword>
<dbReference type="NCBIfam" id="TIGR01249">
    <property type="entry name" value="pro_imino_pep_1"/>
    <property type="match status" value="1"/>
</dbReference>
<evidence type="ECO:0000256" key="10">
    <source>
        <dbReference type="RuleBase" id="RU003421"/>
    </source>
</evidence>
<reference evidence="13" key="1">
    <citation type="submission" date="2016-10" db="EMBL/GenBank/DDBJ databases">
        <authorList>
            <person name="Varghese N."/>
            <person name="Submissions S."/>
        </authorList>
    </citation>
    <scope>NUCLEOTIDE SEQUENCE [LARGE SCALE GENOMIC DNA]</scope>
    <source>
        <strain evidence="13">DSM 44142</strain>
    </source>
</reference>
<dbReference type="PANTHER" id="PTHR43722:SF1">
    <property type="entry name" value="PROLINE IMINOPEPTIDASE"/>
    <property type="match status" value="1"/>
</dbReference>
<evidence type="ECO:0000256" key="8">
    <source>
        <dbReference type="PIRNR" id="PIRNR006431"/>
    </source>
</evidence>
<dbReference type="PIRSF" id="PIRSF006431">
    <property type="entry name" value="Pept_S33"/>
    <property type="match status" value="1"/>
</dbReference>
<gene>
    <name evidence="12" type="ORF">SAMN04489765_3068</name>
</gene>
<dbReference type="Pfam" id="PF00561">
    <property type="entry name" value="Abhydrolase_1"/>
    <property type="match status" value="1"/>
</dbReference>
<keyword evidence="13" id="KW-1185">Reference proteome</keyword>
<dbReference type="Gene3D" id="3.40.50.1820">
    <property type="entry name" value="alpha/beta hydrolase"/>
    <property type="match status" value="1"/>
</dbReference>
<dbReference type="OrthoDB" id="9796770at2"/>
<protein>
    <recommendedName>
        <fullName evidence="8 10">Proline iminopeptidase</fullName>
        <shortName evidence="8">PIP</shortName>
        <ecNumber evidence="8 10">3.4.11.5</ecNumber>
    </recommendedName>
    <alternativeName>
        <fullName evidence="8">Prolyl aminopeptidase</fullName>
    </alternativeName>
</protein>
<comment type="catalytic activity">
    <reaction evidence="1 8 10">
        <text>Release of N-terminal proline from a peptide.</text>
        <dbReference type="EC" id="3.4.11.5"/>
    </reaction>
</comment>
<comment type="subcellular location">
    <subcellularLocation>
        <location evidence="2 8">Cytoplasm</location>
    </subcellularLocation>
</comment>